<keyword evidence="1" id="KW-0645">Protease</keyword>
<dbReference type="PROSITE" id="PS51888">
    <property type="entry name" value="CLIP"/>
    <property type="match status" value="1"/>
</dbReference>
<keyword evidence="5" id="KW-1015">Disulfide bond</keyword>
<dbReference type="InterPro" id="IPR051333">
    <property type="entry name" value="CLIP_Serine_Protease"/>
</dbReference>
<keyword evidence="4" id="KW-0720">Serine protease</keyword>
<feature type="domain" description="Peptidase S1" evidence="6">
    <location>
        <begin position="324"/>
        <end position="611"/>
    </location>
</feature>
<dbReference type="Gene3D" id="2.40.10.10">
    <property type="entry name" value="Trypsin-like serine proteases"/>
    <property type="match status" value="2"/>
</dbReference>
<sequence>MSVKEVKIESSNLAMCRNAGTLKEFNTGEDWSLYKERLDQFFLAHYITEDRKVAVLLILIDKICKEAETTPVEETLKTALKKEATIREYSIVNKVGVRRKLATGDKEKINNSYKRQENYKEYQTELKLIEPEEYAEDREKYEQLYFDTHALYDSYLTNKAVSYRNLNTPTKLGLETAERVGFGSKKVAILFQSSPSATTWGRLAAIVSVVGTTFATLLVQLAHGVEEALCTTPSAATGTCVPRNKCQPVIDFIQRNSPLSQTDKEILHSYQCTVDNSAIVCCPDSPFAIPSSNNPDNELPPDVTNHKNKKLLPKECGLIAYRPRVPGDRYLYYKYPWMVLLNYRLAESGTDFRCDGTVINDWYILTAAHCLITSPTSHKYHCCAFIVYYSSAKAEAARRNFSETNQDLEKILTDNSNKLKVNNVDQSKINKLEAKTKKPPKDTTGQVRGLKKGSGIFGPHCYFWDREINSGQDNLYMKIDNYNVQPICLPTTEALRNPNLETTGDITVTSWQIIDRYNKSQKSFFFLEATAPVVSEEQCRKAHQQTPAVVTRKQICVNVDYFCRGNNGGPLQIGPSHNDGSSMGLYRLGRGLVDEVFLEFEQGWTTIWIGY</sequence>
<evidence type="ECO:0000259" key="6">
    <source>
        <dbReference type="PROSITE" id="PS50240"/>
    </source>
</evidence>
<evidence type="ECO:0000256" key="4">
    <source>
        <dbReference type="ARBA" id="ARBA00022825"/>
    </source>
</evidence>
<name>A0A8K0D8D3_IGNLU</name>
<dbReference type="InterPro" id="IPR018114">
    <property type="entry name" value="TRYPSIN_HIS"/>
</dbReference>
<dbReference type="PROSITE" id="PS50240">
    <property type="entry name" value="TRYPSIN_DOM"/>
    <property type="match status" value="1"/>
</dbReference>
<dbReference type="Proteomes" id="UP000801492">
    <property type="component" value="Unassembled WGS sequence"/>
</dbReference>
<dbReference type="AlphaFoldDB" id="A0A8K0D8D3"/>
<organism evidence="8 9">
    <name type="scientific">Ignelater luminosus</name>
    <name type="common">Cucubano</name>
    <name type="synonym">Pyrophorus luminosus</name>
    <dbReference type="NCBI Taxonomy" id="2038154"/>
    <lineage>
        <taxon>Eukaryota</taxon>
        <taxon>Metazoa</taxon>
        <taxon>Ecdysozoa</taxon>
        <taxon>Arthropoda</taxon>
        <taxon>Hexapoda</taxon>
        <taxon>Insecta</taxon>
        <taxon>Pterygota</taxon>
        <taxon>Neoptera</taxon>
        <taxon>Endopterygota</taxon>
        <taxon>Coleoptera</taxon>
        <taxon>Polyphaga</taxon>
        <taxon>Elateriformia</taxon>
        <taxon>Elateroidea</taxon>
        <taxon>Elateridae</taxon>
        <taxon>Agrypninae</taxon>
        <taxon>Pyrophorini</taxon>
        <taxon>Ignelater</taxon>
    </lineage>
</organism>
<accession>A0A8K0D8D3</accession>
<dbReference type="InterPro" id="IPR009003">
    <property type="entry name" value="Peptidase_S1_PA"/>
</dbReference>
<dbReference type="SMART" id="SM00680">
    <property type="entry name" value="CLIP"/>
    <property type="match status" value="1"/>
</dbReference>
<dbReference type="EMBL" id="VTPC01002923">
    <property type="protein sequence ID" value="KAF2899261.1"/>
    <property type="molecule type" value="Genomic_DNA"/>
</dbReference>
<dbReference type="Pfam" id="PF00089">
    <property type="entry name" value="Trypsin"/>
    <property type="match status" value="2"/>
</dbReference>
<dbReference type="InterPro" id="IPR038565">
    <property type="entry name" value="CLIP_sf"/>
</dbReference>
<protein>
    <recommendedName>
        <fullName evidence="10">CLIP domain-containing serine protease</fullName>
    </recommendedName>
</protein>
<keyword evidence="9" id="KW-1185">Reference proteome</keyword>
<dbReference type="GO" id="GO:0006508">
    <property type="term" value="P:proteolysis"/>
    <property type="evidence" value="ECO:0007669"/>
    <property type="project" value="UniProtKB-KW"/>
</dbReference>
<keyword evidence="3" id="KW-0378">Hydrolase</keyword>
<dbReference type="PROSITE" id="PS00134">
    <property type="entry name" value="TRYPSIN_HIS"/>
    <property type="match status" value="1"/>
</dbReference>
<dbReference type="PANTHER" id="PTHR24260">
    <property type="match status" value="1"/>
</dbReference>
<dbReference type="PANTHER" id="PTHR24260:SF145">
    <property type="entry name" value="FI17609P1-RELATED"/>
    <property type="match status" value="1"/>
</dbReference>
<gene>
    <name evidence="8" type="ORF">ILUMI_06915</name>
</gene>
<dbReference type="InterPro" id="IPR022700">
    <property type="entry name" value="CLIP"/>
</dbReference>
<dbReference type="OrthoDB" id="547031at2759"/>
<dbReference type="Pfam" id="PF12032">
    <property type="entry name" value="CLIP"/>
    <property type="match status" value="1"/>
</dbReference>
<dbReference type="SMART" id="SM00020">
    <property type="entry name" value="Tryp_SPc"/>
    <property type="match status" value="1"/>
</dbReference>
<dbReference type="GO" id="GO:0004252">
    <property type="term" value="F:serine-type endopeptidase activity"/>
    <property type="evidence" value="ECO:0007669"/>
    <property type="project" value="InterPro"/>
</dbReference>
<feature type="domain" description="Clip" evidence="7">
    <location>
        <begin position="229"/>
        <end position="282"/>
    </location>
</feature>
<evidence type="ECO:0008006" key="10">
    <source>
        <dbReference type="Google" id="ProtNLM"/>
    </source>
</evidence>
<reference evidence="8" key="1">
    <citation type="submission" date="2019-08" db="EMBL/GenBank/DDBJ databases">
        <title>The genome of the North American firefly Photinus pyralis.</title>
        <authorList>
            <consortium name="Photinus pyralis genome working group"/>
            <person name="Fallon T.R."/>
            <person name="Sander Lower S.E."/>
            <person name="Weng J.-K."/>
        </authorList>
    </citation>
    <scope>NUCLEOTIDE SEQUENCE</scope>
    <source>
        <strain evidence="8">TRF0915ILg1</strain>
        <tissue evidence="8">Whole body</tissue>
    </source>
</reference>
<dbReference type="Gene3D" id="3.30.1640.30">
    <property type="match status" value="1"/>
</dbReference>
<evidence type="ECO:0000256" key="2">
    <source>
        <dbReference type="ARBA" id="ARBA00022729"/>
    </source>
</evidence>
<proteinExistence type="predicted"/>
<evidence type="ECO:0000313" key="9">
    <source>
        <dbReference type="Proteomes" id="UP000801492"/>
    </source>
</evidence>
<comment type="caution">
    <text evidence="8">The sequence shown here is derived from an EMBL/GenBank/DDBJ whole genome shotgun (WGS) entry which is preliminary data.</text>
</comment>
<dbReference type="InterPro" id="IPR043504">
    <property type="entry name" value="Peptidase_S1_PA_chymotrypsin"/>
</dbReference>
<evidence type="ECO:0000256" key="5">
    <source>
        <dbReference type="ARBA" id="ARBA00023157"/>
    </source>
</evidence>
<evidence type="ECO:0000256" key="1">
    <source>
        <dbReference type="ARBA" id="ARBA00022670"/>
    </source>
</evidence>
<evidence type="ECO:0000259" key="7">
    <source>
        <dbReference type="PROSITE" id="PS51888"/>
    </source>
</evidence>
<keyword evidence="2" id="KW-0732">Signal</keyword>
<evidence type="ECO:0000256" key="3">
    <source>
        <dbReference type="ARBA" id="ARBA00022801"/>
    </source>
</evidence>
<evidence type="ECO:0000313" key="8">
    <source>
        <dbReference type="EMBL" id="KAF2899261.1"/>
    </source>
</evidence>
<dbReference type="SUPFAM" id="SSF50494">
    <property type="entry name" value="Trypsin-like serine proteases"/>
    <property type="match status" value="1"/>
</dbReference>
<dbReference type="InterPro" id="IPR001254">
    <property type="entry name" value="Trypsin_dom"/>
</dbReference>